<dbReference type="AlphaFoldDB" id="A0A2P7QQU1"/>
<organism evidence="6 7">
    <name type="scientific">Zobellella endophytica</name>
    <dbReference type="NCBI Taxonomy" id="2116700"/>
    <lineage>
        <taxon>Bacteria</taxon>
        <taxon>Pseudomonadati</taxon>
        <taxon>Pseudomonadota</taxon>
        <taxon>Gammaproteobacteria</taxon>
        <taxon>Aeromonadales</taxon>
        <taxon>Aeromonadaceae</taxon>
        <taxon>Zobellella</taxon>
    </lineage>
</organism>
<keyword evidence="3" id="KW-0804">Transcription</keyword>
<dbReference type="InterPro" id="IPR011075">
    <property type="entry name" value="TetR_C"/>
</dbReference>
<evidence type="ECO:0000256" key="3">
    <source>
        <dbReference type="ARBA" id="ARBA00023163"/>
    </source>
</evidence>
<evidence type="ECO:0000256" key="2">
    <source>
        <dbReference type="ARBA" id="ARBA00023125"/>
    </source>
</evidence>
<dbReference type="Proteomes" id="UP000240243">
    <property type="component" value="Unassembled WGS sequence"/>
</dbReference>
<name>A0A2P7QQU1_9GAMM</name>
<dbReference type="RefSeq" id="WP_106731281.1">
    <property type="nucleotide sequence ID" value="NZ_PXYG01000013.1"/>
</dbReference>
<dbReference type="InterPro" id="IPR009057">
    <property type="entry name" value="Homeodomain-like_sf"/>
</dbReference>
<evidence type="ECO:0000256" key="1">
    <source>
        <dbReference type="ARBA" id="ARBA00023015"/>
    </source>
</evidence>
<dbReference type="PANTHER" id="PTHR47506:SF10">
    <property type="entry name" value="TRANSCRIPTIONAL REGULATORY PROTEIN"/>
    <property type="match status" value="1"/>
</dbReference>
<dbReference type="Pfam" id="PF16925">
    <property type="entry name" value="TetR_C_13"/>
    <property type="match status" value="1"/>
</dbReference>
<dbReference type="Pfam" id="PF00440">
    <property type="entry name" value="TetR_N"/>
    <property type="match status" value="1"/>
</dbReference>
<keyword evidence="7" id="KW-1185">Reference proteome</keyword>
<dbReference type="PANTHER" id="PTHR47506">
    <property type="entry name" value="TRANSCRIPTIONAL REGULATORY PROTEIN"/>
    <property type="match status" value="1"/>
</dbReference>
<dbReference type="PROSITE" id="PS50977">
    <property type="entry name" value="HTH_TETR_2"/>
    <property type="match status" value="1"/>
</dbReference>
<reference evidence="6 7" key="1">
    <citation type="submission" date="2018-03" db="EMBL/GenBank/DDBJ databases">
        <title>The draft genome of Zobellella sp. 59N8.</title>
        <authorList>
            <person name="Liu L."/>
            <person name="Li L."/>
            <person name="Zhang X."/>
            <person name="Liang L."/>
            <person name="Wang T."/>
        </authorList>
    </citation>
    <scope>NUCLEOTIDE SEQUENCE [LARGE SCALE GENOMIC DNA]</scope>
    <source>
        <strain evidence="6 7">59N8</strain>
    </source>
</reference>
<dbReference type="OrthoDB" id="270177at2"/>
<dbReference type="InterPro" id="IPR001647">
    <property type="entry name" value="HTH_TetR"/>
</dbReference>
<protein>
    <submittedName>
        <fullName evidence="6">TetR/AcrR family transcriptional regulator</fullName>
    </submittedName>
</protein>
<keyword evidence="2 4" id="KW-0238">DNA-binding</keyword>
<gene>
    <name evidence="6" type="ORF">C7H85_18980</name>
</gene>
<feature type="DNA-binding region" description="H-T-H motif" evidence="4">
    <location>
        <begin position="29"/>
        <end position="48"/>
    </location>
</feature>
<keyword evidence="1" id="KW-0805">Transcription regulation</keyword>
<evidence type="ECO:0000313" key="6">
    <source>
        <dbReference type="EMBL" id="PSJ40336.1"/>
    </source>
</evidence>
<dbReference type="SUPFAM" id="SSF48498">
    <property type="entry name" value="Tetracyclin repressor-like, C-terminal domain"/>
    <property type="match status" value="1"/>
</dbReference>
<dbReference type="Gene3D" id="1.10.357.10">
    <property type="entry name" value="Tetracycline Repressor, domain 2"/>
    <property type="match status" value="1"/>
</dbReference>
<evidence type="ECO:0000313" key="7">
    <source>
        <dbReference type="Proteomes" id="UP000240243"/>
    </source>
</evidence>
<dbReference type="GO" id="GO:0003677">
    <property type="term" value="F:DNA binding"/>
    <property type="evidence" value="ECO:0007669"/>
    <property type="project" value="UniProtKB-UniRule"/>
</dbReference>
<dbReference type="SUPFAM" id="SSF46689">
    <property type="entry name" value="Homeodomain-like"/>
    <property type="match status" value="1"/>
</dbReference>
<accession>A0A2P7QQU1</accession>
<feature type="domain" description="HTH tetR-type" evidence="5">
    <location>
        <begin position="6"/>
        <end position="66"/>
    </location>
</feature>
<dbReference type="InterPro" id="IPR036271">
    <property type="entry name" value="Tet_transcr_reg_TetR-rel_C_sf"/>
</dbReference>
<proteinExistence type="predicted"/>
<dbReference type="EMBL" id="PXYG01000013">
    <property type="protein sequence ID" value="PSJ40336.1"/>
    <property type="molecule type" value="Genomic_DNA"/>
</dbReference>
<evidence type="ECO:0000259" key="5">
    <source>
        <dbReference type="PROSITE" id="PS50977"/>
    </source>
</evidence>
<sequence>MARQCNFDKEEKLAAAMALFWRQGYANTSVADLVAHLGINRFSLYNTYGDKHNLYRQALAHYLERESLPPLAELERPDAGLAELEGFLRRFVAQQRRQPQGCLVQNALLEHGRADADVARCYEQLFARVEQAFRRVLEQAAAAGELAPGVDPGRLARFLLVQLQGIRVLGRAGLHPALADALAVLLHYLDGLRRAP</sequence>
<evidence type="ECO:0000256" key="4">
    <source>
        <dbReference type="PROSITE-ProRule" id="PRU00335"/>
    </source>
</evidence>
<dbReference type="Gene3D" id="1.10.10.60">
    <property type="entry name" value="Homeodomain-like"/>
    <property type="match status" value="1"/>
</dbReference>
<comment type="caution">
    <text evidence="6">The sequence shown here is derived from an EMBL/GenBank/DDBJ whole genome shotgun (WGS) entry which is preliminary data.</text>
</comment>